<dbReference type="Gene3D" id="1.10.3210.10">
    <property type="entry name" value="Hypothetical protein af1432"/>
    <property type="match status" value="1"/>
</dbReference>
<dbReference type="GO" id="GO:0016787">
    <property type="term" value="F:hydrolase activity"/>
    <property type="evidence" value="ECO:0007669"/>
    <property type="project" value="UniProtKB-KW"/>
</dbReference>
<dbReference type="AlphaFoldDB" id="A0A552V199"/>
<comment type="caution">
    <text evidence="1">The sequence shown here is derived from an EMBL/GenBank/DDBJ whole genome shotgun (WGS) entry which is preliminary data.</text>
</comment>
<dbReference type="OrthoDB" id="459260at2"/>
<dbReference type="RefSeq" id="WP_143373326.1">
    <property type="nucleotide sequence ID" value="NZ_VJVZ01000006.1"/>
</dbReference>
<accession>A0A552V199</accession>
<sequence>MAYPNPLIESLFNEFQPIMGADYHRYKNHVYRVFLNCLLLDSSDLNADKYAIAAVFHDIGIWTNDTIDYLDPSIAQAKLYLLVNGREALSGEITQMIYWHHKTGAYKGKYEQTVETFRRADWIDVTFGLLSFGVERKALAANRKLLPNLGFHAFLAKAVFKNLLKHPLNPLPMFKR</sequence>
<dbReference type="Proteomes" id="UP000320643">
    <property type="component" value="Unassembled WGS sequence"/>
</dbReference>
<keyword evidence="2" id="KW-1185">Reference proteome</keyword>
<gene>
    <name evidence="1" type="ORF">FMM05_10450</name>
</gene>
<evidence type="ECO:0000313" key="2">
    <source>
        <dbReference type="Proteomes" id="UP000320643"/>
    </source>
</evidence>
<reference evidence="1 2" key="1">
    <citation type="submission" date="2019-07" db="EMBL/GenBank/DDBJ databases">
        <title>Flavobacterium sp. nov., isolated from glacier ice.</title>
        <authorList>
            <person name="Liu Q."/>
            <person name="Xin Y.-H."/>
        </authorList>
    </citation>
    <scope>NUCLEOTIDE SEQUENCE [LARGE SCALE GENOMIC DNA]</scope>
    <source>
        <strain evidence="1 2">ZT4R6</strain>
    </source>
</reference>
<evidence type="ECO:0000313" key="1">
    <source>
        <dbReference type="EMBL" id="TRW24246.1"/>
    </source>
</evidence>
<proteinExistence type="predicted"/>
<organism evidence="1 2">
    <name type="scientific">Flavobacterium zepuense</name>
    <dbReference type="NCBI Taxonomy" id="2593302"/>
    <lineage>
        <taxon>Bacteria</taxon>
        <taxon>Pseudomonadati</taxon>
        <taxon>Bacteroidota</taxon>
        <taxon>Flavobacteriia</taxon>
        <taxon>Flavobacteriales</taxon>
        <taxon>Flavobacteriaceae</taxon>
        <taxon>Flavobacterium</taxon>
    </lineage>
</organism>
<name>A0A552V199_9FLAO</name>
<dbReference type="SUPFAM" id="SSF109604">
    <property type="entry name" value="HD-domain/PDEase-like"/>
    <property type="match status" value="1"/>
</dbReference>
<keyword evidence="1" id="KW-0378">Hydrolase</keyword>
<dbReference type="EMBL" id="VJVZ01000006">
    <property type="protein sequence ID" value="TRW24246.1"/>
    <property type="molecule type" value="Genomic_DNA"/>
</dbReference>
<protein>
    <submittedName>
        <fullName evidence="1">Phosphohydrolase</fullName>
    </submittedName>
</protein>